<protein>
    <submittedName>
        <fullName evidence="3">3-oxoadipate CoA-transferase</fullName>
    </submittedName>
</protein>
<proteinExistence type="inferred from homology"/>
<dbReference type="InterPro" id="IPR012792">
    <property type="entry name" value="3-oxoacid_CoA-transf_A"/>
</dbReference>
<dbReference type="SUPFAM" id="SSF100950">
    <property type="entry name" value="NagB/RpiA/CoA transferase-like"/>
    <property type="match status" value="1"/>
</dbReference>
<evidence type="ECO:0000256" key="1">
    <source>
        <dbReference type="ARBA" id="ARBA00005612"/>
    </source>
</evidence>
<keyword evidence="2 3" id="KW-0808">Transferase</keyword>
<dbReference type="OrthoDB" id="9777193at2"/>
<name>A0A261TIU7_9BORD</name>
<dbReference type="SMART" id="SM00882">
    <property type="entry name" value="CoA_trans"/>
    <property type="match status" value="1"/>
</dbReference>
<reference evidence="3 4" key="1">
    <citation type="submission" date="2017-05" db="EMBL/GenBank/DDBJ databases">
        <title>Complete and WGS of Bordetella genogroups.</title>
        <authorList>
            <person name="Spilker T."/>
            <person name="LiPuma J."/>
        </authorList>
    </citation>
    <scope>NUCLEOTIDE SEQUENCE [LARGE SCALE GENOMIC DNA]</scope>
    <source>
        <strain evidence="3 4">AU10456</strain>
    </source>
</reference>
<dbReference type="GO" id="GO:0008410">
    <property type="term" value="F:CoA-transferase activity"/>
    <property type="evidence" value="ECO:0007669"/>
    <property type="project" value="InterPro"/>
</dbReference>
<dbReference type="Gene3D" id="3.40.1080.10">
    <property type="entry name" value="Glutaconate Coenzyme A-transferase"/>
    <property type="match status" value="1"/>
</dbReference>
<evidence type="ECO:0000313" key="3">
    <source>
        <dbReference type="EMBL" id="OZI49157.1"/>
    </source>
</evidence>
<dbReference type="PROSITE" id="PS01273">
    <property type="entry name" value="COA_TRANSF_1"/>
    <property type="match status" value="1"/>
</dbReference>
<dbReference type="AlphaFoldDB" id="A0A261TIU7"/>
<dbReference type="InterPro" id="IPR037171">
    <property type="entry name" value="NagB/RpiA_transferase-like"/>
</dbReference>
<gene>
    <name evidence="3" type="ORF">CAL25_14015</name>
</gene>
<dbReference type="RefSeq" id="WP_094800919.1">
    <property type="nucleotide sequence ID" value="NZ_NEVN01000007.1"/>
</dbReference>
<dbReference type="EMBL" id="NEVP01000008">
    <property type="protein sequence ID" value="OZI49157.1"/>
    <property type="molecule type" value="Genomic_DNA"/>
</dbReference>
<accession>A0A261TIU7</accession>
<dbReference type="Pfam" id="PF01144">
    <property type="entry name" value="CoA_trans"/>
    <property type="match status" value="1"/>
</dbReference>
<dbReference type="NCBIfam" id="TIGR02429">
    <property type="entry name" value="pcaI_scoA_fam"/>
    <property type="match status" value="1"/>
</dbReference>
<organism evidence="3 4">
    <name type="scientific">Bordetella genomosp. 5</name>
    <dbReference type="NCBI Taxonomy" id="1395608"/>
    <lineage>
        <taxon>Bacteria</taxon>
        <taxon>Pseudomonadati</taxon>
        <taxon>Pseudomonadota</taxon>
        <taxon>Betaproteobacteria</taxon>
        <taxon>Burkholderiales</taxon>
        <taxon>Alcaligenaceae</taxon>
        <taxon>Bordetella</taxon>
    </lineage>
</organism>
<dbReference type="InterPro" id="IPR004163">
    <property type="entry name" value="CoA_transf_BS"/>
</dbReference>
<evidence type="ECO:0000313" key="4">
    <source>
        <dbReference type="Proteomes" id="UP000216913"/>
    </source>
</evidence>
<dbReference type="PANTHER" id="PTHR13707">
    <property type="entry name" value="KETOACID-COENZYME A TRANSFERASE"/>
    <property type="match status" value="1"/>
</dbReference>
<sequence>MIDKFVADPAAAVADVHDGATVLVGGFGGAGMPTELLHALIEQGARDLTVVSNNAGNHETGLAALIKAGRVRKVICSFPKASHSWVFDELYRQQRIELECVPQGTIAERLRAAGAGLGGFYTPTGAGTDLARGKETRVIDGREYVFEHALPGDFALVKADQADRWGNLTYRMSARNFGPVMCMAARTAIVQVREQVELGALSPEAIVTPGIFVQRVARVEHAGFSS</sequence>
<comment type="similarity">
    <text evidence="1">Belongs to the 3-oxoacid CoA-transferase subunit A family.</text>
</comment>
<dbReference type="Proteomes" id="UP000216913">
    <property type="component" value="Unassembled WGS sequence"/>
</dbReference>
<keyword evidence="4" id="KW-1185">Reference proteome</keyword>
<evidence type="ECO:0000256" key="2">
    <source>
        <dbReference type="ARBA" id="ARBA00022679"/>
    </source>
</evidence>
<comment type="caution">
    <text evidence="3">The sequence shown here is derived from an EMBL/GenBank/DDBJ whole genome shotgun (WGS) entry which is preliminary data.</text>
</comment>
<dbReference type="InterPro" id="IPR004165">
    <property type="entry name" value="CoA_trans_fam_I"/>
</dbReference>
<dbReference type="PANTHER" id="PTHR13707:SF60">
    <property type="entry name" value="ACETATE COA-TRANSFERASE SUBUNIT ALPHA"/>
    <property type="match status" value="1"/>
</dbReference>